<proteinExistence type="predicted"/>
<dbReference type="AlphaFoldDB" id="A0A8J3A450"/>
<gene>
    <name evidence="2" type="ORF">FF098_016885</name>
    <name evidence="1" type="ORF">GCM10011355_32270</name>
</gene>
<reference evidence="2 4" key="2">
    <citation type="submission" date="2020-02" db="EMBL/GenBank/DDBJ databases">
        <title>Genome sequence of Parvularcula flava strain NH6-79.</title>
        <authorList>
            <person name="Abdul Karim M.H."/>
            <person name="Lam M.Q."/>
            <person name="Chen S.J."/>
            <person name="Yahya A."/>
            <person name="Shahir S."/>
            <person name="Shamsir M.S."/>
            <person name="Chong C.S."/>
        </authorList>
    </citation>
    <scope>NUCLEOTIDE SEQUENCE [LARGE SCALE GENOMIC DNA]</scope>
    <source>
        <strain evidence="2 4">NH6-79</strain>
    </source>
</reference>
<evidence type="ECO:0000313" key="1">
    <source>
        <dbReference type="EMBL" id="GGI01495.1"/>
    </source>
</evidence>
<comment type="caution">
    <text evidence="1">The sequence shown here is derived from an EMBL/GenBank/DDBJ whole genome shotgun (WGS) entry which is preliminary data.</text>
</comment>
<dbReference type="Pfam" id="PF09550">
    <property type="entry name" value="Phage_TAC_6"/>
    <property type="match status" value="1"/>
</dbReference>
<sequence length="47" mass="5354">MRLPPDQFWAMSLAEWRLVSGGEAGGAALTRESFDQLRKLYPDKDRS</sequence>
<dbReference type="RefSeq" id="WP_155142785.1">
    <property type="nucleotide sequence ID" value="NZ_BMGZ01000004.1"/>
</dbReference>
<keyword evidence="4" id="KW-1185">Reference proteome</keyword>
<accession>A0A8J3A450</accession>
<dbReference type="Proteomes" id="UP000818603">
    <property type="component" value="Unassembled WGS sequence"/>
</dbReference>
<protein>
    <submittedName>
        <fullName evidence="2">Phage tail assembly chaperone</fullName>
    </submittedName>
</protein>
<evidence type="ECO:0000313" key="4">
    <source>
        <dbReference type="Proteomes" id="UP000818603"/>
    </source>
</evidence>
<reference evidence="1" key="3">
    <citation type="submission" date="2020-09" db="EMBL/GenBank/DDBJ databases">
        <authorList>
            <person name="Sun Q."/>
            <person name="Zhou Y."/>
        </authorList>
    </citation>
    <scope>NUCLEOTIDE SEQUENCE</scope>
    <source>
        <strain evidence="1">CGMCC 1.14984</strain>
    </source>
</reference>
<dbReference type="Proteomes" id="UP000621856">
    <property type="component" value="Unassembled WGS sequence"/>
</dbReference>
<dbReference type="EMBL" id="BMGZ01000004">
    <property type="protein sequence ID" value="GGI01495.1"/>
    <property type="molecule type" value="Genomic_DNA"/>
</dbReference>
<organism evidence="1 3">
    <name type="scientific">Aquisalinus luteolus</name>
    <dbReference type="NCBI Taxonomy" id="1566827"/>
    <lineage>
        <taxon>Bacteria</taxon>
        <taxon>Pseudomonadati</taxon>
        <taxon>Pseudomonadota</taxon>
        <taxon>Alphaproteobacteria</taxon>
        <taxon>Parvularculales</taxon>
        <taxon>Parvularculaceae</taxon>
        <taxon>Aquisalinus</taxon>
    </lineage>
</organism>
<evidence type="ECO:0000313" key="2">
    <source>
        <dbReference type="EMBL" id="NHK29585.1"/>
    </source>
</evidence>
<dbReference type="InterPro" id="IPR019056">
    <property type="entry name" value="Phage_TAC_6"/>
</dbReference>
<evidence type="ECO:0000313" key="3">
    <source>
        <dbReference type="Proteomes" id="UP000621856"/>
    </source>
</evidence>
<name>A0A8J3A450_9PROT</name>
<dbReference type="EMBL" id="VCJR02000006">
    <property type="protein sequence ID" value="NHK29585.1"/>
    <property type="molecule type" value="Genomic_DNA"/>
</dbReference>
<reference evidence="1" key="1">
    <citation type="journal article" date="2014" name="Int. J. Syst. Evol. Microbiol.">
        <title>Complete genome sequence of Corynebacterium casei LMG S-19264T (=DSM 44701T), isolated from a smear-ripened cheese.</title>
        <authorList>
            <consortium name="US DOE Joint Genome Institute (JGI-PGF)"/>
            <person name="Walter F."/>
            <person name="Albersmeier A."/>
            <person name="Kalinowski J."/>
            <person name="Ruckert C."/>
        </authorList>
    </citation>
    <scope>NUCLEOTIDE SEQUENCE</scope>
    <source>
        <strain evidence="1">CGMCC 1.14984</strain>
    </source>
</reference>